<dbReference type="GO" id="GO:0016787">
    <property type="term" value="F:hydrolase activity"/>
    <property type="evidence" value="ECO:0007669"/>
    <property type="project" value="UniProtKB-KW"/>
</dbReference>
<keyword evidence="5" id="KW-0862">Zinc</keyword>
<dbReference type="InterPro" id="IPR050072">
    <property type="entry name" value="Peptidase_M20A"/>
</dbReference>
<protein>
    <submittedName>
        <fullName evidence="7">Peptidase M20</fullName>
    </submittedName>
</protein>
<organism evidence="7 8">
    <name type="scientific">Candidatus Yanofskybacteria bacterium GW2011_GWD1_39_16</name>
    <dbReference type="NCBI Taxonomy" id="1619030"/>
    <lineage>
        <taxon>Bacteria</taxon>
        <taxon>Candidatus Yanofskyibacteriota</taxon>
    </lineage>
</organism>
<dbReference type="SUPFAM" id="SSF53187">
    <property type="entry name" value="Zn-dependent exopeptidases"/>
    <property type="match status" value="1"/>
</dbReference>
<dbReference type="InterPro" id="IPR036264">
    <property type="entry name" value="Bact_exopeptidase_dim_dom"/>
</dbReference>
<evidence type="ECO:0000259" key="6">
    <source>
        <dbReference type="Pfam" id="PF07687"/>
    </source>
</evidence>
<gene>
    <name evidence="7" type="ORF">UT35_C0007G0004</name>
</gene>
<dbReference type="Gene3D" id="3.30.70.360">
    <property type="match status" value="1"/>
</dbReference>
<dbReference type="SUPFAM" id="SSF55031">
    <property type="entry name" value="Bacterial exopeptidase dimerisation domain"/>
    <property type="match status" value="1"/>
</dbReference>
<name>A0A837I017_9BACT</name>
<evidence type="ECO:0000256" key="3">
    <source>
        <dbReference type="ARBA" id="ARBA00022723"/>
    </source>
</evidence>
<evidence type="ECO:0000256" key="1">
    <source>
        <dbReference type="ARBA" id="ARBA00001947"/>
    </source>
</evidence>
<dbReference type="InterPro" id="IPR011650">
    <property type="entry name" value="Peptidase_M20_dimer"/>
</dbReference>
<feature type="domain" description="Peptidase M20 dimerisation" evidence="6">
    <location>
        <begin position="147"/>
        <end position="235"/>
    </location>
</feature>
<accession>A0A837I017</accession>
<dbReference type="EMBL" id="LBWL01000007">
    <property type="protein sequence ID" value="KKR09394.1"/>
    <property type="molecule type" value="Genomic_DNA"/>
</dbReference>
<proteinExistence type="inferred from homology"/>
<dbReference type="PANTHER" id="PTHR43808">
    <property type="entry name" value="ACETYLORNITHINE DEACETYLASE"/>
    <property type="match status" value="1"/>
</dbReference>
<keyword evidence="4" id="KW-0378">Hydrolase</keyword>
<dbReference type="Pfam" id="PF07687">
    <property type="entry name" value="M20_dimer"/>
    <property type="match status" value="1"/>
</dbReference>
<evidence type="ECO:0000256" key="5">
    <source>
        <dbReference type="ARBA" id="ARBA00022833"/>
    </source>
</evidence>
<dbReference type="InterPro" id="IPR002933">
    <property type="entry name" value="Peptidase_M20"/>
</dbReference>
<keyword evidence="3" id="KW-0479">Metal-binding</keyword>
<dbReference type="Proteomes" id="UP000033996">
    <property type="component" value="Unassembled WGS sequence"/>
</dbReference>
<reference evidence="7 8" key="1">
    <citation type="journal article" date="2015" name="Nature">
        <title>rRNA introns, odd ribosomes, and small enigmatic genomes across a large radiation of phyla.</title>
        <authorList>
            <person name="Brown C.T."/>
            <person name="Hug L.A."/>
            <person name="Thomas B.C."/>
            <person name="Sharon I."/>
            <person name="Castelle C.J."/>
            <person name="Singh A."/>
            <person name="Wilkins M.J."/>
            <person name="Williams K.H."/>
            <person name="Banfield J.F."/>
        </authorList>
    </citation>
    <scope>NUCLEOTIDE SEQUENCE [LARGE SCALE GENOMIC DNA]</scope>
</reference>
<dbReference type="Pfam" id="PF01546">
    <property type="entry name" value="Peptidase_M20"/>
    <property type="match status" value="1"/>
</dbReference>
<dbReference type="GO" id="GO:0046872">
    <property type="term" value="F:metal ion binding"/>
    <property type="evidence" value="ECO:0007669"/>
    <property type="project" value="UniProtKB-KW"/>
</dbReference>
<evidence type="ECO:0000256" key="4">
    <source>
        <dbReference type="ARBA" id="ARBA00022801"/>
    </source>
</evidence>
<evidence type="ECO:0000256" key="2">
    <source>
        <dbReference type="ARBA" id="ARBA00006247"/>
    </source>
</evidence>
<comment type="similarity">
    <text evidence="2">Belongs to the peptidase M20A family.</text>
</comment>
<comment type="cofactor">
    <cofactor evidence="1">
        <name>Zn(2+)</name>
        <dbReference type="ChEBI" id="CHEBI:29105"/>
    </cofactor>
</comment>
<sequence>MKTTGLENKLITALKIGSYSGNEGAFCKYIEKIIPKDFSIKKHVVSKGRYNITASRGNSNVWIVCHTDTVPGDVPIRITKDKIFGRGAIDNKGNIISAIEATRLIGDINFLFTVGEEVDFAGARASKDLVNGVAIVMEPTNFKIRTSQCGVISFNIVSKGVRAHSSLDVGIKNHAMNKMMKTLNELLKQKWHRLNIGPIEGGVAANIISKEIRASLSVRPKSVDEFKTIMSYLSAIKEVKIDIINALKPKTKSIAIKGAIEDPVAFFSELAFFERGVVFGVGDINLAHTDTEHILRRDLELAPSKISDLVASLSK</sequence>
<dbReference type="AlphaFoldDB" id="A0A837I017"/>
<comment type="caution">
    <text evidence="7">The sequence shown here is derived from an EMBL/GenBank/DDBJ whole genome shotgun (WGS) entry which is preliminary data.</text>
</comment>
<evidence type="ECO:0000313" key="7">
    <source>
        <dbReference type="EMBL" id="KKR09394.1"/>
    </source>
</evidence>
<evidence type="ECO:0000313" key="8">
    <source>
        <dbReference type="Proteomes" id="UP000033996"/>
    </source>
</evidence>
<dbReference type="PANTHER" id="PTHR43808:SF8">
    <property type="entry name" value="PEPTIDASE M20 DIMERISATION DOMAIN-CONTAINING PROTEIN"/>
    <property type="match status" value="1"/>
</dbReference>
<dbReference type="Gene3D" id="3.40.630.10">
    <property type="entry name" value="Zn peptidases"/>
    <property type="match status" value="1"/>
</dbReference>